<reference evidence="2 3" key="1">
    <citation type="submission" date="2019-05" db="EMBL/GenBank/DDBJ databases">
        <title>Another draft genome of Portunus trituberculatus and its Hox gene families provides insights of decapod evolution.</title>
        <authorList>
            <person name="Jeong J.-H."/>
            <person name="Song I."/>
            <person name="Kim S."/>
            <person name="Choi T."/>
            <person name="Kim D."/>
            <person name="Ryu S."/>
            <person name="Kim W."/>
        </authorList>
    </citation>
    <scope>NUCLEOTIDE SEQUENCE [LARGE SCALE GENOMIC DNA]</scope>
    <source>
        <tissue evidence="2">Muscle</tissue>
    </source>
</reference>
<dbReference type="EMBL" id="VSRR010084615">
    <property type="protein sequence ID" value="MPC90513.1"/>
    <property type="molecule type" value="Genomic_DNA"/>
</dbReference>
<evidence type="ECO:0000313" key="3">
    <source>
        <dbReference type="Proteomes" id="UP000324222"/>
    </source>
</evidence>
<accession>A0A5B7J7S9</accession>
<dbReference type="Proteomes" id="UP000324222">
    <property type="component" value="Unassembled WGS sequence"/>
</dbReference>
<keyword evidence="1" id="KW-0812">Transmembrane</keyword>
<dbReference type="AlphaFoldDB" id="A0A5B7J7S9"/>
<evidence type="ECO:0000313" key="2">
    <source>
        <dbReference type="EMBL" id="MPC90513.1"/>
    </source>
</evidence>
<comment type="caution">
    <text evidence="2">The sequence shown here is derived from an EMBL/GenBank/DDBJ whole genome shotgun (WGS) entry which is preliminary data.</text>
</comment>
<evidence type="ECO:0000256" key="1">
    <source>
        <dbReference type="SAM" id="Phobius"/>
    </source>
</evidence>
<sequence length="85" mass="9255">MQSRLKAEARQKDALGRFQRSVMRVLSGMACGDRREQGSLGRSVGTNSVYRLSVLGFCIFSLSSEFLCISHVVAISCVLSSRGPV</sequence>
<gene>
    <name evidence="2" type="ORF">E2C01_085503</name>
</gene>
<keyword evidence="1" id="KW-0472">Membrane</keyword>
<keyword evidence="3" id="KW-1185">Reference proteome</keyword>
<protein>
    <submittedName>
        <fullName evidence="2">Uncharacterized protein</fullName>
    </submittedName>
</protein>
<feature type="transmembrane region" description="Helical" evidence="1">
    <location>
        <begin position="54"/>
        <end position="79"/>
    </location>
</feature>
<keyword evidence="1" id="KW-1133">Transmembrane helix</keyword>
<proteinExistence type="predicted"/>
<name>A0A5B7J7S9_PORTR</name>
<organism evidence="2 3">
    <name type="scientific">Portunus trituberculatus</name>
    <name type="common">Swimming crab</name>
    <name type="synonym">Neptunus trituberculatus</name>
    <dbReference type="NCBI Taxonomy" id="210409"/>
    <lineage>
        <taxon>Eukaryota</taxon>
        <taxon>Metazoa</taxon>
        <taxon>Ecdysozoa</taxon>
        <taxon>Arthropoda</taxon>
        <taxon>Crustacea</taxon>
        <taxon>Multicrustacea</taxon>
        <taxon>Malacostraca</taxon>
        <taxon>Eumalacostraca</taxon>
        <taxon>Eucarida</taxon>
        <taxon>Decapoda</taxon>
        <taxon>Pleocyemata</taxon>
        <taxon>Brachyura</taxon>
        <taxon>Eubrachyura</taxon>
        <taxon>Portunoidea</taxon>
        <taxon>Portunidae</taxon>
        <taxon>Portuninae</taxon>
        <taxon>Portunus</taxon>
    </lineage>
</organism>